<evidence type="ECO:0000256" key="2">
    <source>
        <dbReference type="ARBA" id="ARBA00022803"/>
    </source>
</evidence>
<name>A0ABX6FQL0_9BURK</name>
<organism evidence="4 5">
    <name type="scientific">Pseudoduganella flava</name>
    <dbReference type="NCBI Taxonomy" id="871742"/>
    <lineage>
        <taxon>Bacteria</taxon>
        <taxon>Pseudomonadati</taxon>
        <taxon>Pseudomonadota</taxon>
        <taxon>Betaproteobacteria</taxon>
        <taxon>Burkholderiales</taxon>
        <taxon>Oxalobacteraceae</taxon>
        <taxon>Telluria group</taxon>
        <taxon>Pseudoduganella</taxon>
    </lineage>
</organism>
<feature type="repeat" description="TPR" evidence="3">
    <location>
        <begin position="197"/>
        <end position="230"/>
    </location>
</feature>
<keyword evidence="1" id="KW-0677">Repeat</keyword>
<dbReference type="PROSITE" id="PS50005">
    <property type="entry name" value="TPR"/>
    <property type="match status" value="2"/>
</dbReference>
<proteinExistence type="predicted"/>
<keyword evidence="2 3" id="KW-0802">TPR repeat</keyword>
<dbReference type="SUPFAM" id="SSF48452">
    <property type="entry name" value="TPR-like"/>
    <property type="match status" value="1"/>
</dbReference>
<dbReference type="PANTHER" id="PTHR44943:SF8">
    <property type="entry name" value="TPR REPEAT-CONTAINING PROTEIN MJ0263"/>
    <property type="match status" value="1"/>
</dbReference>
<feature type="repeat" description="TPR" evidence="3">
    <location>
        <begin position="61"/>
        <end position="94"/>
    </location>
</feature>
<dbReference type="InterPro" id="IPR051685">
    <property type="entry name" value="Ycf3/AcsC/BcsC/TPR_MFPF"/>
</dbReference>
<reference evidence="4 5" key="1">
    <citation type="submission" date="2019-12" db="EMBL/GenBank/DDBJ databases">
        <title>Draft Genome Sequences of Six Type Strains of the Genus Massilia.</title>
        <authorList>
            <person name="Miess H."/>
            <person name="Frediansyah A."/>
            <person name="Goeker M."/>
            <person name="Gross H."/>
        </authorList>
    </citation>
    <scope>NUCLEOTIDE SEQUENCE [LARGE SCALE GENOMIC DNA]</scope>
    <source>
        <strain evidence="4 5">DSM 26639</strain>
    </source>
</reference>
<dbReference type="EMBL" id="CP046904">
    <property type="protein sequence ID" value="QGZ39415.1"/>
    <property type="molecule type" value="Genomic_DNA"/>
</dbReference>
<dbReference type="Gene3D" id="1.25.40.10">
    <property type="entry name" value="Tetratricopeptide repeat domain"/>
    <property type="match status" value="2"/>
</dbReference>
<dbReference type="InterPro" id="IPR011990">
    <property type="entry name" value="TPR-like_helical_dom_sf"/>
</dbReference>
<evidence type="ECO:0000256" key="1">
    <source>
        <dbReference type="ARBA" id="ARBA00022737"/>
    </source>
</evidence>
<dbReference type="Proteomes" id="UP000437862">
    <property type="component" value="Chromosome"/>
</dbReference>
<protein>
    <submittedName>
        <fullName evidence="4">Tetratricopeptide repeat protein</fullName>
    </submittedName>
</protein>
<dbReference type="Pfam" id="PF14559">
    <property type="entry name" value="TPR_19"/>
    <property type="match status" value="1"/>
</dbReference>
<sequence>MGGCPDFPLARRDISRAFRPCCWVSIDRLSRGETMLRKFIAGLLLAACVPAWAALEGNELSRKLVQEGHVLKMQGQMREAFEKYREAAKADPGASVPLSSMASLLLDLASNAAGADKEKFRENASAAANAALRQAPQDPVAQEVLRKLDDEKDEPLHVPLPAAAKEQALAEVAFARQDWQVALQHYEAAMAADPHYSGAWVGAGDCHFAQQQWPRAAELFRQATVIEPRNSQAWRFLSDALGQQGKLDEAEDALLAAIAAHPSQRPNWDKLAALRQHRGSAPLVSLGLVPKTRLSEQNGKPHIDIDQALAQDKDSPDLAVWLTQGMAFHNRRLVQPSLTPFQLELHSWTQALRAADEIAANNGKTVQDPALVRLQEFYHRNQLDAALLLLRYREAYRPDLDAWLASHPHALREFVVNWNMRP</sequence>
<keyword evidence="5" id="KW-1185">Reference proteome</keyword>
<gene>
    <name evidence="4" type="ORF">GO485_10385</name>
</gene>
<dbReference type="PANTHER" id="PTHR44943">
    <property type="entry name" value="CELLULOSE SYNTHASE OPERON PROTEIN C"/>
    <property type="match status" value="1"/>
</dbReference>
<evidence type="ECO:0000313" key="5">
    <source>
        <dbReference type="Proteomes" id="UP000437862"/>
    </source>
</evidence>
<evidence type="ECO:0000313" key="4">
    <source>
        <dbReference type="EMBL" id="QGZ39415.1"/>
    </source>
</evidence>
<dbReference type="InterPro" id="IPR019734">
    <property type="entry name" value="TPR_rpt"/>
</dbReference>
<accession>A0ABX6FQL0</accession>
<dbReference type="SMART" id="SM00028">
    <property type="entry name" value="TPR"/>
    <property type="match status" value="4"/>
</dbReference>
<evidence type="ECO:0000256" key="3">
    <source>
        <dbReference type="PROSITE-ProRule" id="PRU00339"/>
    </source>
</evidence>